<dbReference type="AlphaFoldDB" id="A0A1T4WE84"/>
<dbReference type="GO" id="GO:0016616">
    <property type="term" value="F:oxidoreductase activity, acting on the CH-OH group of donors, NAD or NADP as acceptor"/>
    <property type="evidence" value="ECO:0007669"/>
    <property type="project" value="InterPro"/>
</dbReference>
<keyword evidence="8 12" id="KW-0326">Glycosidase</keyword>
<keyword evidence="10" id="KW-0408">Iron</keyword>
<organism evidence="14 15">
    <name type="scientific">Thiothrix eikelboomii</name>
    <dbReference type="NCBI Taxonomy" id="92487"/>
    <lineage>
        <taxon>Bacteria</taxon>
        <taxon>Pseudomonadati</taxon>
        <taxon>Pseudomonadota</taxon>
        <taxon>Gammaproteobacteria</taxon>
        <taxon>Thiotrichales</taxon>
        <taxon>Thiotrichaceae</taxon>
        <taxon>Thiothrix</taxon>
    </lineage>
</organism>
<dbReference type="RefSeq" id="WP_078922018.1">
    <property type="nucleotide sequence ID" value="NZ_FUYB01000005.1"/>
</dbReference>
<sequence length="467" mass="52773">MTVKITLIGAGSAVFTRNLLGDILSYPELAQAEIALHDIDEHRLQLSVMVAQRVADTVKAQPKITATTDRRAALEGAQFVINTIQVGGYRPGTIRDFEIPKRYGLEQTIGDTLGIGGIMRALRTIPVMQAMQQDMDALCAPNALHLNYVNPMAMITWALNKAAQRVPTVGLCHSVQHTRHELAHDLGIPEEEILFECAGINHMAFFLKFEHQGQDLYPRLNEIYRNQAMPDWNRVRYEMMHQLGYFATESSEHFSEYVPWFIKQGREDLLKKYNIPLDEYLGRCRVFEHAWPYIEKELNRPNSQQSAALLAELQAANIHVMEREITNATHLLDGLHEVRRSVEFGSSIIHSMVTGQPRVIHGNVLNEHLIDNLPQGCAVEVACLVDRNGVQPTRVGKLPIQLAALMRTNINVQELVVEALATENREHVYHAAMLDPHTSAVLDLQQIRAMVDELLLAHRDYLPSFLQ</sequence>
<dbReference type="InterPro" id="IPR022616">
    <property type="entry name" value="Glyco_hydro_4_C"/>
</dbReference>
<evidence type="ECO:0000256" key="9">
    <source>
        <dbReference type="PIRSR" id="PIRSR601088-2"/>
    </source>
</evidence>
<name>A0A1T4WE84_9GAMM</name>
<dbReference type="Proteomes" id="UP000190460">
    <property type="component" value="Unassembled WGS sequence"/>
</dbReference>
<keyword evidence="15" id="KW-1185">Reference proteome</keyword>
<evidence type="ECO:0000256" key="4">
    <source>
        <dbReference type="ARBA" id="ARBA00022801"/>
    </source>
</evidence>
<dbReference type="GO" id="GO:0004553">
    <property type="term" value="F:hydrolase activity, hydrolyzing O-glycosyl compounds"/>
    <property type="evidence" value="ECO:0007669"/>
    <property type="project" value="InterPro"/>
</dbReference>
<accession>A0A1T4WE84</accession>
<feature type="site" description="Increases basicity of active site Tyr" evidence="11">
    <location>
        <position position="111"/>
    </location>
</feature>
<reference evidence="14 15" key="1">
    <citation type="submission" date="2017-02" db="EMBL/GenBank/DDBJ databases">
        <authorList>
            <person name="Peterson S.W."/>
        </authorList>
    </citation>
    <scope>NUCLEOTIDE SEQUENCE [LARGE SCALE GENOMIC DNA]</scope>
    <source>
        <strain evidence="14 15">ATCC 49788</strain>
    </source>
</reference>
<dbReference type="Pfam" id="PF02056">
    <property type="entry name" value="Glyco_hydro_4"/>
    <property type="match status" value="1"/>
</dbReference>
<dbReference type="CDD" id="cd05297">
    <property type="entry name" value="GH4_alpha_glucosidase_galactosidase"/>
    <property type="match status" value="1"/>
</dbReference>
<keyword evidence="10" id="KW-0533">Nickel</keyword>
<keyword evidence="3 10" id="KW-0479">Metal-binding</keyword>
<dbReference type="NCBIfam" id="NF011657">
    <property type="entry name" value="PRK15076.1"/>
    <property type="match status" value="1"/>
</dbReference>
<gene>
    <name evidence="14" type="ORF">SAMN02745130_01550</name>
</gene>
<feature type="binding site" evidence="10">
    <location>
        <position position="202"/>
    </location>
    <ligand>
        <name>Mn(2+)</name>
        <dbReference type="ChEBI" id="CHEBI:29035"/>
    </ligand>
</feature>
<keyword evidence="7" id="KW-0119">Carbohydrate metabolism</keyword>
<comment type="cofactor">
    <cofactor evidence="12">
        <name>NAD(+)</name>
        <dbReference type="ChEBI" id="CHEBI:57540"/>
    </cofactor>
    <text evidence="12">Binds 1 NAD(+) per subunit.</text>
</comment>
<dbReference type="EMBL" id="FUYB01000005">
    <property type="protein sequence ID" value="SKA75613.1"/>
    <property type="molecule type" value="Genomic_DNA"/>
</dbReference>
<evidence type="ECO:0000256" key="3">
    <source>
        <dbReference type="ARBA" id="ARBA00022723"/>
    </source>
</evidence>
<dbReference type="Gene3D" id="3.90.1820.10">
    <property type="entry name" value="AglA-like glucosidase"/>
    <property type="match status" value="1"/>
</dbReference>
<feature type="domain" description="Glycosyl hydrolase family 4 C-terminal" evidence="13">
    <location>
        <begin position="197"/>
        <end position="438"/>
    </location>
</feature>
<comment type="cofactor">
    <cofactor evidence="1">
        <name>Mn(2+)</name>
        <dbReference type="ChEBI" id="CHEBI:29035"/>
    </cofactor>
</comment>
<evidence type="ECO:0000313" key="15">
    <source>
        <dbReference type="Proteomes" id="UP000190460"/>
    </source>
</evidence>
<evidence type="ECO:0000256" key="8">
    <source>
        <dbReference type="ARBA" id="ARBA00023295"/>
    </source>
</evidence>
<evidence type="ECO:0000256" key="5">
    <source>
        <dbReference type="ARBA" id="ARBA00023027"/>
    </source>
</evidence>
<dbReference type="GO" id="GO:0005975">
    <property type="term" value="P:carbohydrate metabolic process"/>
    <property type="evidence" value="ECO:0007669"/>
    <property type="project" value="InterPro"/>
</dbReference>
<evidence type="ECO:0000256" key="7">
    <source>
        <dbReference type="ARBA" id="ARBA00023277"/>
    </source>
</evidence>
<dbReference type="STRING" id="92487.SAMN02745130_01550"/>
<keyword evidence="10" id="KW-0170">Cobalt</keyword>
<dbReference type="Pfam" id="PF11975">
    <property type="entry name" value="Glyco_hydro_4C"/>
    <property type="match status" value="1"/>
</dbReference>
<proteinExistence type="inferred from homology"/>
<dbReference type="SUPFAM" id="SSF51735">
    <property type="entry name" value="NAD(P)-binding Rossmann-fold domains"/>
    <property type="match status" value="1"/>
</dbReference>
<dbReference type="PRINTS" id="PR00732">
    <property type="entry name" value="GLHYDRLASE4"/>
</dbReference>
<feature type="binding site" evidence="10">
    <location>
        <position position="172"/>
    </location>
    <ligand>
        <name>Mn(2+)</name>
        <dbReference type="ChEBI" id="CHEBI:29035"/>
    </ligand>
</feature>
<evidence type="ECO:0000256" key="1">
    <source>
        <dbReference type="ARBA" id="ARBA00001936"/>
    </source>
</evidence>
<dbReference type="PANTHER" id="PTHR32092">
    <property type="entry name" value="6-PHOSPHO-BETA-GLUCOSIDASE-RELATED"/>
    <property type="match status" value="1"/>
</dbReference>
<evidence type="ECO:0000256" key="10">
    <source>
        <dbReference type="PIRSR" id="PIRSR601088-3"/>
    </source>
</evidence>
<dbReference type="InterPro" id="IPR053715">
    <property type="entry name" value="GH4_Enzyme_sf"/>
</dbReference>
<evidence type="ECO:0000256" key="12">
    <source>
        <dbReference type="RuleBase" id="RU361152"/>
    </source>
</evidence>
<feature type="binding site" evidence="9">
    <location>
        <position position="150"/>
    </location>
    <ligand>
        <name>substrate</name>
    </ligand>
</feature>
<dbReference type="OrthoDB" id="9767022at2"/>
<dbReference type="InterPro" id="IPR001088">
    <property type="entry name" value="Glyco_hydro_4"/>
</dbReference>
<comment type="similarity">
    <text evidence="2 12">Belongs to the glycosyl hydrolase 4 family.</text>
</comment>
<protein>
    <submittedName>
        <fullName evidence="14">Alpha-galactosidase</fullName>
    </submittedName>
</protein>
<evidence type="ECO:0000259" key="13">
    <source>
        <dbReference type="Pfam" id="PF11975"/>
    </source>
</evidence>
<dbReference type="InterPro" id="IPR036291">
    <property type="entry name" value="NAD(P)-bd_dom_sf"/>
</dbReference>
<dbReference type="InterPro" id="IPR015955">
    <property type="entry name" value="Lactate_DH/Glyco_Ohase_4_C"/>
</dbReference>
<evidence type="ECO:0000313" key="14">
    <source>
        <dbReference type="EMBL" id="SKA75613.1"/>
    </source>
</evidence>
<evidence type="ECO:0000256" key="11">
    <source>
        <dbReference type="PIRSR" id="PIRSR601088-4"/>
    </source>
</evidence>
<dbReference type="GO" id="GO:0046872">
    <property type="term" value="F:metal ion binding"/>
    <property type="evidence" value="ECO:0007669"/>
    <property type="project" value="UniProtKB-KW"/>
</dbReference>
<keyword evidence="5 12" id="KW-0520">NAD</keyword>
<dbReference type="SUPFAM" id="SSF56327">
    <property type="entry name" value="LDH C-terminal domain-like"/>
    <property type="match status" value="1"/>
</dbReference>
<keyword evidence="4 12" id="KW-0378">Hydrolase</keyword>
<keyword evidence="6 10" id="KW-0464">Manganese</keyword>
<dbReference type="PANTHER" id="PTHR32092:SF6">
    <property type="entry name" value="ALPHA-GALACTOSIDASE"/>
    <property type="match status" value="1"/>
</dbReference>
<evidence type="ECO:0000256" key="2">
    <source>
        <dbReference type="ARBA" id="ARBA00010141"/>
    </source>
</evidence>
<evidence type="ECO:0000256" key="6">
    <source>
        <dbReference type="ARBA" id="ARBA00023211"/>
    </source>
</evidence>